<dbReference type="Gene3D" id="3.30.420.10">
    <property type="entry name" value="Ribonuclease H-like superfamily/Ribonuclease H"/>
    <property type="match status" value="1"/>
</dbReference>
<dbReference type="PANTHER" id="PTHR47074">
    <property type="entry name" value="BNAC02G40300D PROTEIN"/>
    <property type="match status" value="1"/>
</dbReference>
<dbReference type="CDD" id="cd06222">
    <property type="entry name" value="RNase_H_like"/>
    <property type="match status" value="1"/>
</dbReference>
<dbReference type="Pfam" id="PF13456">
    <property type="entry name" value="RVT_3"/>
    <property type="match status" value="1"/>
</dbReference>
<name>A0A2P5BYL5_PARAD</name>
<dbReference type="InterPro" id="IPR052929">
    <property type="entry name" value="RNase_H-like_EbsB-rel"/>
</dbReference>
<gene>
    <name evidence="2" type="ORF">PanWU01x14_198770</name>
</gene>
<dbReference type="AlphaFoldDB" id="A0A2P5BYL5"/>
<dbReference type="Proteomes" id="UP000237105">
    <property type="component" value="Unassembled WGS sequence"/>
</dbReference>
<protein>
    <submittedName>
        <fullName evidence="2">Ribonuclease H-like domain containing protein</fullName>
    </submittedName>
</protein>
<dbReference type="GO" id="GO:0004523">
    <property type="term" value="F:RNA-DNA hybrid ribonuclease activity"/>
    <property type="evidence" value="ECO:0007669"/>
    <property type="project" value="InterPro"/>
</dbReference>
<accession>A0A2P5BYL5</accession>
<dbReference type="InterPro" id="IPR012337">
    <property type="entry name" value="RNaseH-like_sf"/>
</dbReference>
<evidence type="ECO:0000313" key="2">
    <source>
        <dbReference type="EMBL" id="PON53880.1"/>
    </source>
</evidence>
<feature type="domain" description="RNase H type-1" evidence="1">
    <location>
        <begin position="54"/>
        <end position="167"/>
    </location>
</feature>
<feature type="non-terminal residue" evidence="2">
    <location>
        <position position="1"/>
    </location>
</feature>
<comment type="caution">
    <text evidence="2">The sequence shown here is derived from an EMBL/GenBank/DDBJ whole genome shotgun (WGS) entry which is preliminary data.</text>
</comment>
<dbReference type="PANTHER" id="PTHR47074:SF11">
    <property type="entry name" value="REVERSE TRANSCRIPTASE-LIKE PROTEIN"/>
    <property type="match status" value="1"/>
</dbReference>
<organism evidence="2 3">
    <name type="scientific">Parasponia andersonii</name>
    <name type="common">Sponia andersonii</name>
    <dbReference type="NCBI Taxonomy" id="3476"/>
    <lineage>
        <taxon>Eukaryota</taxon>
        <taxon>Viridiplantae</taxon>
        <taxon>Streptophyta</taxon>
        <taxon>Embryophyta</taxon>
        <taxon>Tracheophyta</taxon>
        <taxon>Spermatophyta</taxon>
        <taxon>Magnoliopsida</taxon>
        <taxon>eudicotyledons</taxon>
        <taxon>Gunneridae</taxon>
        <taxon>Pentapetalae</taxon>
        <taxon>rosids</taxon>
        <taxon>fabids</taxon>
        <taxon>Rosales</taxon>
        <taxon>Cannabaceae</taxon>
        <taxon>Parasponia</taxon>
    </lineage>
</organism>
<keyword evidence="3" id="KW-1185">Reference proteome</keyword>
<dbReference type="InterPro" id="IPR036397">
    <property type="entry name" value="RNaseH_sf"/>
</dbReference>
<dbReference type="InterPro" id="IPR044730">
    <property type="entry name" value="RNase_H-like_dom_plant"/>
</dbReference>
<dbReference type="GO" id="GO:0003676">
    <property type="term" value="F:nucleic acid binding"/>
    <property type="evidence" value="ECO:0007669"/>
    <property type="project" value="InterPro"/>
</dbReference>
<dbReference type="InterPro" id="IPR002156">
    <property type="entry name" value="RNaseH_domain"/>
</dbReference>
<proteinExistence type="predicted"/>
<dbReference type="SUPFAM" id="SSF53098">
    <property type="entry name" value="Ribonuclease H-like"/>
    <property type="match status" value="1"/>
</dbReference>
<evidence type="ECO:0000259" key="1">
    <source>
        <dbReference type="Pfam" id="PF13456"/>
    </source>
</evidence>
<sequence>ATPIVILWYGGSSLSSFQSACVVSSTSEINQKLSSSAEDKRWAPPSPGELKLSTDSSVSTVLSHSGLEAIIRDSAGHVLSILAIHHHRVASLLQAELLAICEGLMFAASLGVSVTVLESDSRLAIQAINSGAIHSLERFIVIVDDIIKLLTMVKGGTCCYVPRQMNKQPNLVWVL</sequence>
<dbReference type="EMBL" id="JXTB01000201">
    <property type="protein sequence ID" value="PON53880.1"/>
    <property type="molecule type" value="Genomic_DNA"/>
</dbReference>
<evidence type="ECO:0000313" key="3">
    <source>
        <dbReference type="Proteomes" id="UP000237105"/>
    </source>
</evidence>
<reference evidence="3" key="1">
    <citation type="submission" date="2016-06" db="EMBL/GenBank/DDBJ databases">
        <title>Parallel loss of symbiosis genes in relatives of nitrogen-fixing non-legume Parasponia.</title>
        <authorList>
            <person name="Van Velzen R."/>
            <person name="Holmer R."/>
            <person name="Bu F."/>
            <person name="Rutten L."/>
            <person name="Van Zeijl A."/>
            <person name="Liu W."/>
            <person name="Santuari L."/>
            <person name="Cao Q."/>
            <person name="Sharma T."/>
            <person name="Shen D."/>
            <person name="Roswanjaya Y."/>
            <person name="Wardhani T."/>
            <person name="Kalhor M.S."/>
            <person name="Jansen J."/>
            <person name="Van den Hoogen J."/>
            <person name="Gungor B."/>
            <person name="Hartog M."/>
            <person name="Hontelez J."/>
            <person name="Verver J."/>
            <person name="Yang W.-C."/>
            <person name="Schijlen E."/>
            <person name="Repin R."/>
            <person name="Schilthuizen M."/>
            <person name="Schranz E."/>
            <person name="Heidstra R."/>
            <person name="Miyata K."/>
            <person name="Fedorova E."/>
            <person name="Kohlen W."/>
            <person name="Bisseling T."/>
            <person name="Smit S."/>
            <person name="Geurts R."/>
        </authorList>
    </citation>
    <scope>NUCLEOTIDE SEQUENCE [LARGE SCALE GENOMIC DNA]</scope>
    <source>
        <strain evidence="3">cv. WU1-14</strain>
    </source>
</reference>
<dbReference type="OrthoDB" id="1749524at2759"/>